<evidence type="ECO:0000313" key="1">
    <source>
        <dbReference type="EMBL" id="MPC17305.1"/>
    </source>
</evidence>
<reference evidence="1 2" key="1">
    <citation type="submission" date="2019-05" db="EMBL/GenBank/DDBJ databases">
        <title>Another draft genome of Portunus trituberculatus and its Hox gene families provides insights of decapod evolution.</title>
        <authorList>
            <person name="Jeong J.-H."/>
            <person name="Song I."/>
            <person name="Kim S."/>
            <person name="Choi T."/>
            <person name="Kim D."/>
            <person name="Ryu S."/>
            <person name="Kim W."/>
        </authorList>
    </citation>
    <scope>NUCLEOTIDE SEQUENCE [LARGE SCALE GENOMIC DNA]</scope>
    <source>
        <tissue evidence="1">Muscle</tissue>
    </source>
</reference>
<comment type="caution">
    <text evidence="1">The sequence shown here is derived from an EMBL/GenBank/DDBJ whole genome shotgun (WGS) entry which is preliminary data.</text>
</comment>
<dbReference type="Proteomes" id="UP000324222">
    <property type="component" value="Unassembled WGS sequence"/>
</dbReference>
<keyword evidence="2" id="KW-1185">Reference proteome</keyword>
<gene>
    <name evidence="1" type="ORF">E2C01_010156</name>
</gene>
<dbReference type="EMBL" id="VSRR010000577">
    <property type="protein sequence ID" value="MPC17305.1"/>
    <property type="molecule type" value="Genomic_DNA"/>
</dbReference>
<protein>
    <submittedName>
        <fullName evidence="1">Uncharacterized protein</fullName>
    </submittedName>
</protein>
<sequence>MPGINGEEIEDELIETSRYVKIRRMEQKNYEKDIVKKWKDQPKFVLQICKRQAEKQRKNK</sequence>
<proteinExistence type="predicted"/>
<accession>A0A5B7D7P9</accession>
<evidence type="ECO:0000313" key="2">
    <source>
        <dbReference type="Proteomes" id="UP000324222"/>
    </source>
</evidence>
<dbReference type="AlphaFoldDB" id="A0A5B7D7P9"/>
<organism evidence="1 2">
    <name type="scientific">Portunus trituberculatus</name>
    <name type="common">Swimming crab</name>
    <name type="synonym">Neptunus trituberculatus</name>
    <dbReference type="NCBI Taxonomy" id="210409"/>
    <lineage>
        <taxon>Eukaryota</taxon>
        <taxon>Metazoa</taxon>
        <taxon>Ecdysozoa</taxon>
        <taxon>Arthropoda</taxon>
        <taxon>Crustacea</taxon>
        <taxon>Multicrustacea</taxon>
        <taxon>Malacostraca</taxon>
        <taxon>Eumalacostraca</taxon>
        <taxon>Eucarida</taxon>
        <taxon>Decapoda</taxon>
        <taxon>Pleocyemata</taxon>
        <taxon>Brachyura</taxon>
        <taxon>Eubrachyura</taxon>
        <taxon>Portunoidea</taxon>
        <taxon>Portunidae</taxon>
        <taxon>Portuninae</taxon>
        <taxon>Portunus</taxon>
    </lineage>
</organism>
<name>A0A5B7D7P9_PORTR</name>